<dbReference type="SUPFAM" id="SSF81383">
    <property type="entry name" value="F-box domain"/>
    <property type="match status" value="1"/>
</dbReference>
<keyword evidence="4" id="KW-1185">Reference proteome</keyword>
<comment type="caution">
    <text evidence="3">The sequence shown here is derived from an EMBL/GenBank/DDBJ whole genome shotgun (WGS) entry which is preliminary data.</text>
</comment>
<dbReference type="GeneID" id="19201961"/>
<dbReference type="InterPro" id="IPR036047">
    <property type="entry name" value="F-box-like_dom_sf"/>
</dbReference>
<dbReference type="AlphaFoldDB" id="A0A5M3MN71"/>
<dbReference type="PROSITE" id="PS50181">
    <property type="entry name" value="FBOX"/>
    <property type="match status" value="1"/>
</dbReference>
<dbReference type="Gene3D" id="1.20.1280.50">
    <property type="match status" value="1"/>
</dbReference>
<feature type="domain" description="F-box" evidence="2">
    <location>
        <begin position="1"/>
        <end position="46"/>
    </location>
</feature>
<dbReference type="Pfam" id="PF00646">
    <property type="entry name" value="F-box"/>
    <property type="match status" value="1"/>
</dbReference>
<dbReference type="EMBL" id="JH711579">
    <property type="protein sequence ID" value="EIW80497.1"/>
    <property type="molecule type" value="Genomic_DNA"/>
</dbReference>
<accession>A0A5M3MN71</accession>
<evidence type="ECO:0000259" key="2">
    <source>
        <dbReference type="PROSITE" id="PS50181"/>
    </source>
</evidence>
<evidence type="ECO:0000313" key="3">
    <source>
        <dbReference type="EMBL" id="EIW80497.1"/>
    </source>
</evidence>
<feature type="region of interest" description="Disordered" evidence="1">
    <location>
        <begin position="81"/>
        <end position="116"/>
    </location>
</feature>
<sequence>MLLQDLPLDIVYHILAYLDIQDVLRLRILSSSFLAVTYSRPVWAALYARSALPRPPGPLPTQSAQALEDILRKSARVQKGMFGPNSLSDNTPQYPPAGSVSRKGRSESGRPSRVRRIDTGAEEEFALLGGGRWLISERAGAILCRDLDRDLSAHDGAGLGASSASMDLDRPEHEVESKVLYAPPHGSTITSLSCVETYASDGRWIAFIVCAEYPLGGKQGTVNIFSVQREENRDDSTSISSGNPTLKRLLTLHVPSPVHVIDACAGSLVLVVSWTREDGRVLLVDIKDPSRWCFIRPKHDAEEASTHDTDPEFIWRQSLISSRTHILLVRTYRRIRDRMHINARISALAIDYIPFSSCPEVDGDMEVSLPWMSCILQDTFWNATLLQDAGKQSSTGDYASLMLAGLWEKSSSEPKRDGQDIVIAKLSIPLFPHLSKRKLDSQSIRCTLQHVTNLPQSQLFLNSASITGSVRAVYASEKGNNLNVGALSLSYADDDRIDNVTVANSPNLKLFCRDLSPPESAVACWDGVRGRMCWTYCIERSNWAFWRSRGWVVVVDFD</sequence>
<dbReference type="RefSeq" id="XP_007769437.1">
    <property type="nucleotide sequence ID" value="XM_007771247.1"/>
</dbReference>
<feature type="compositionally biased region" description="Basic and acidic residues" evidence="1">
    <location>
        <begin position="104"/>
        <end position="116"/>
    </location>
</feature>
<evidence type="ECO:0000256" key="1">
    <source>
        <dbReference type="SAM" id="MobiDB-lite"/>
    </source>
</evidence>
<evidence type="ECO:0000313" key="4">
    <source>
        <dbReference type="Proteomes" id="UP000053558"/>
    </source>
</evidence>
<dbReference type="OrthoDB" id="2670467at2759"/>
<gene>
    <name evidence="3" type="ORF">CONPUDRAFT_144564</name>
</gene>
<protein>
    <recommendedName>
        <fullName evidence="2">F-box domain-containing protein</fullName>
    </recommendedName>
</protein>
<dbReference type="KEGG" id="cput:CONPUDRAFT_144564"/>
<dbReference type="Proteomes" id="UP000053558">
    <property type="component" value="Unassembled WGS sequence"/>
</dbReference>
<organism evidence="3 4">
    <name type="scientific">Coniophora puteana (strain RWD-64-598)</name>
    <name type="common">Brown rot fungus</name>
    <dbReference type="NCBI Taxonomy" id="741705"/>
    <lineage>
        <taxon>Eukaryota</taxon>
        <taxon>Fungi</taxon>
        <taxon>Dikarya</taxon>
        <taxon>Basidiomycota</taxon>
        <taxon>Agaricomycotina</taxon>
        <taxon>Agaricomycetes</taxon>
        <taxon>Agaricomycetidae</taxon>
        <taxon>Boletales</taxon>
        <taxon>Coniophorineae</taxon>
        <taxon>Coniophoraceae</taxon>
        <taxon>Coniophora</taxon>
    </lineage>
</organism>
<dbReference type="SMART" id="SM00256">
    <property type="entry name" value="FBOX"/>
    <property type="match status" value="1"/>
</dbReference>
<proteinExistence type="predicted"/>
<name>A0A5M3MN71_CONPW</name>
<reference evidence="4" key="1">
    <citation type="journal article" date="2012" name="Science">
        <title>The Paleozoic origin of enzymatic lignin decomposition reconstructed from 31 fungal genomes.</title>
        <authorList>
            <person name="Floudas D."/>
            <person name="Binder M."/>
            <person name="Riley R."/>
            <person name="Barry K."/>
            <person name="Blanchette R.A."/>
            <person name="Henrissat B."/>
            <person name="Martinez A.T."/>
            <person name="Otillar R."/>
            <person name="Spatafora J.W."/>
            <person name="Yadav J.S."/>
            <person name="Aerts A."/>
            <person name="Benoit I."/>
            <person name="Boyd A."/>
            <person name="Carlson A."/>
            <person name="Copeland A."/>
            <person name="Coutinho P.M."/>
            <person name="de Vries R.P."/>
            <person name="Ferreira P."/>
            <person name="Findley K."/>
            <person name="Foster B."/>
            <person name="Gaskell J."/>
            <person name="Glotzer D."/>
            <person name="Gorecki P."/>
            <person name="Heitman J."/>
            <person name="Hesse C."/>
            <person name="Hori C."/>
            <person name="Igarashi K."/>
            <person name="Jurgens J.A."/>
            <person name="Kallen N."/>
            <person name="Kersten P."/>
            <person name="Kohler A."/>
            <person name="Kuees U."/>
            <person name="Kumar T.K.A."/>
            <person name="Kuo A."/>
            <person name="LaButti K."/>
            <person name="Larrondo L.F."/>
            <person name="Lindquist E."/>
            <person name="Ling A."/>
            <person name="Lombard V."/>
            <person name="Lucas S."/>
            <person name="Lundell T."/>
            <person name="Martin R."/>
            <person name="McLaughlin D.J."/>
            <person name="Morgenstern I."/>
            <person name="Morin E."/>
            <person name="Murat C."/>
            <person name="Nagy L.G."/>
            <person name="Nolan M."/>
            <person name="Ohm R.A."/>
            <person name="Patyshakuliyeva A."/>
            <person name="Rokas A."/>
            <person name="Ruiz-Duenas F.J."/>
            <person name="Sabat G."/>
            <person name="Salamov A."/>
            <person name="Samejima M."/>
            <person name="Schmutz J."/>
            <person name="Slot J.C."/>
            <person name="St John F."/>
            <person name="Stenlid J."/>
            <person name="Sun H."/>
            <person name="Sun S."/>
            <person name="Syed K."/>
            <person name="Tsang A."/>
            <person name="Wiebenga A."/>
            <person name="Young D."/>
            <person name="Pisabarro A."/>
            <person name="Eastwood D.C."/>
            <person name="Martin F."/>
            <person name="Cullen D."/>
            <person name="Grigoriev I.V."/>
            <person name="Hibbett D.S."/>
        </authorList>
    </citation>
    <scope>NUCLEOTIDE SEQUENCE [LARGE SCALE GENOMIC DNA]</scope>
    <source>
        <strain evidence="4">RWD-64-598 SS2</strain>
    </source>
</reference>
<dbReference type="InterPro" id="IPR001810">
    <property type="entry name" value="F-box_dom"/>
</dbReference>